<dbReference type="PANTHER" id="PTHR39321">
    <property type="entry name" value="NICOTINATE-NUCLEOTIDE ADENYLYLTRANSFERASE-RELATED"/>
    <property type="match status" value="1"/>
</dbReference>
<evidence type="ECO:0000256" key="1">
    <source>
        <dbReference type="ARBA" id="ARBA00002324"/>
    </source>
</evidence>
<dbReference type="SUPFAM" id="SSF52374">
    <property type="entry name" value="Nucleotidylyl transferase"/>
    <property type="match status" value="1"/>
</dbReference>
<dbReference type="NCBIfam" id="TIGR00482">
    <property type="entry name" value="nicotinate (nicotinamide) nucleotide adenylyltransferase"/>
    <property type="match status" value="1"/>
</dbReference>
<comment type="pathway">
    <text evidence="2 10">Cofactor biosynthesis; NAD(+) biosynthesis; deamido-NAD(+) from nicotinate D-ribonucleotide: step 1/1.</text>
</comment>
<keyword evidence="13" id="KW-1185">Reference proteome</keyword>
<comment type="caution">
    <text evidence="12">The sequence shown here is derived from an EMBL/GenBank/DDBJ whole genome shotgun (WGS) entry which is preliminary data.</text>
</comment>
<dbReference type="NCBIfam" id="TIGR00125">
    <property type="entry name" value="cyt_tran_rel"/>
    <property type="match status" value="1"/>
</dbReference>
<evidence type="ECO:0000256" key="4">
    <source>
        <dbReference type="ARBA" id="ARBA00022679"/>
    </source>
</evidence>
<protein>
    <recommendedName>
        <fullName evidence="10">Probable nicotinate-nucleotide adenylyltransferase</fullName>
        <ecNumber evidence="10">2.7.7.18</ecNumber>
    </recommendedName>
    <alternativeName>
        <fullName evidence="10">Deamido-NAD(+) diphosphorylase</fullName>
    </alternativeName>
    <alternativeName>
        <fullName evidence="10">Deamido-NAD(+) pyrophosphorylase</fullName>
    </alternativeName>
    <alternativeName>
        <fullName evidence="10">Nicotinate mononucleotide adenylyltransferase</fullName>
        <shortName evidence="10">NaMN adenylyltransferase</shortName>
    </alternativeName>
</protein>
<sequence>MKYGIMGGTFNPIHLGHLMIAEYLSEQMNIDKVIFLPTGNPPHKDHLKADAFHRFNMTYLAIKDNPKFIISDIETIRTGFSYTVDTLNELKSLYRGDFYFFLGSDTVFLLKLWKNFDQVAKNCKFVASIRPGYEKIDELKNEIAYLKKNYGAEIYLLKDLPQYEISSTDIRKRIKEGKSIKYLVPDNVIKYIEDEGLYENY</sequence>
<dbReference type="GO" id="GO:0004515">
    <property type="term" value="F:nicotinate-nucleotide adenylyltransferase activity"/>
    <property type="evidence" value="ECO:0007669"/>
    <property type="project" value="UniProtKB-EC"/>
</dbReference>
<evidence type="ECO:0000256" key="6">
    <source>
        <dbReference type="ARBA" id="ARBA00022741"/>
    </source>
</evidence>
<evidence type="ECO:0000256" key="8">
    <source>
        <dbReference type="ARBA" id="ARBA00023027"/>
    </source>
</evidence>
<evidence type="ECO:0000259" key="11">
    <source>
        <dbReference type="Pfam" id="PF01467"/>
    </source>
</evidence>
<keyword evidence="7 10" id="KW-0067">ATP-binding</keyword>
<evidence type="ECO:0000313" key="12">
    <source>
        <dbReference type="EMBL" id="MDQ0274854.1"/>
    </source>
</evidence>
<accession>A0ABU0AUB4</accession>
<reference evidence="12 13" key="1">
    <citation type="submission" date="2023-07" db="EMBL/GenBank/DDBJ databases">
        <title>Genomic Encyclopedia of Type Strains, Phase IV (KMG-IV): sequencing the most valuable type-strain genomes for metagenomic binning, comparative biology and taxonomic classification.</title>
        <authorList>
            <person name="Goeker M."/>
        </authorList>
    </citation>
    <scope>NUCLEOTIDE SEQUENCE [LARGE SCALE GENOMIC DNA]</scope>
    <source>
        <strain evidence="12 13">DSM 22616</strain>
    </source>
</reference>
<proteinExistence type="inferred from homology"/>
<evidence type="ECO:0000256" key="5">
    <source>
        <dbReference type="ARBA" id="ARBA00022695"/>
    </source>
</evidence>
<dbReference type="CDD" id="cd02165">
    <property type="entry name" value="NMNAT"/>
    <property type="match status" value="1"/>
</dbReference>
<dbReference type="Proteomes" id="UP001236559">
    <property type="component" value="Unassembled WGS sequence"/>
</dbReference>
<evidence type="ECO:0000256" key="7">
    <source>
        <dbReference type="ARBA" id="ARBA00022840"/>
    </source>
</evidence>
<evidence type="ECO:0000256" key="2">
    <source>
        <dbReference type="ARBA" id="ARBA00005019"/>
    </source>
</evidence>
<comment type="function">
    <text evidence="1 10">Catalyzes the reversible adenylation of nicotinate mononucleotide (NaMN) to nicotinic acid adenine dinucleotide (NaAD).</text>
</comment>
<name>A0ABU0AUB4_9FIRM</name>
<dbReference type="InterPro" id="IPR005248">
    <property type="entry name" value="NadD/NMNAT"/>
</dbReference>
<evidence type="ECO:0000256" key="9">
    <source>
        <dbReference type="ARBA" id="ARBA00048721"/>
    </source>
</evidence>
<organism evidence="12 13">
    <name type="scientific">Peptoniphilus koenoeneniae</name>
    <dbReference type="NCBI Taxonomy" id="507751"/>
    <lineage>
        <taxon>Bacteria</taxon>
        <taxon>Bacillati</taxon>
        <taxon>Bacillota</taxon>
        <taxon>Tissierellia</taxon>
        <taxon>Tissierellales</taxon>
        <taxon>Peptoniphilaceae</taxon>
        <taxon>Peptoniphilus</taxon>
    </lineage>
</organism>
<comment type="similarity">
    <text evidence="10">Belongs to the NadD family.</text>
</comment>
<gene>
    <name evidence="10" type="primary">nadD</name>
    <name evidence="12" type="ORF">J2S72_000875</name>
</gene>
<dbReference type="EMBL" id="JAUSTN010000004">
    <property type="protein sequence ID" value="MDQ0274854.1"/>
    <property type="molecule type" value="Genomic_DNA"/>
</dbReference>
<keyword evidence="5 10" id="KW-0548">Nucleotidyltransferase</keyword>
<evidence type="ECO:0000256" key="3">
    <source>
        <dbReference type="ARBA" id="ARBA00022642"/>
    </source>
</evidence>
<dbReference type="NCBIfam" id="NF000840">
    <property type="entry name" value="PRK00071.1-3"/>
    <property type="match status" value="1"/>
</dbReference>
<dbReference type="InterPro" id="IPR014729">
    <property type="entry name" value="Rossmann-like_a/b/a_fold"/>
</dbReference>
<evidence type="ECO:0000256" key="10">
    <source>
        <dbReference type="HAMAP-Rule" id="MF_00244"/>
    </source>
</evidence>
<dbReference type="EC" id="2.7.7.18" evidence="10"/>
<keyword evidence="3 10" id="KW-0662">Pyridine nucleotide biosynthesis</keyword>
<dbReference type="Pfam" id="PF01467">
    <property type="entry name" value="CTP_transf_like"/>
    <property type="match status" value="1"/>
</dbReference>
<keyword evidence="4 10" id="KW-0808">Transferase</keyword>
<dbReference type="RefSeq" id="WP_307495056.1">
    <property type="nucleotide sequence ID" value="NZ_JAUSTN010000004.1"/>
</dbReference>
<keyword evidence="6 10" id="KW-0547">Nucleotide-binding</keyword>
<feature type="domain" description="Cytidyltransferase-like" evidence="11">
    <location>
        <begin position="5"/>
        <end position="173"/>
    </location>
</feature>
<evidence type="ECO:0000313" key="13">
    <source>
        <dbReference type="Proteomes" id="UP001236559"/>
    </source>
</evidence>
<keyword evidence="8 10" id="KW-0520">NAD</keyword>
<comment type="catalytic activity">
    <reaction evidence="9 10">
        <text>nicotinate beta-D-ribonucleotide + ATP + H(+) = deamido-NAD(+) + diphosphate</text>
        <dbReference type="Rhea" id="RHEA:22860"/>
        <dbReference type="ChEBI" id="CHEBI:15378"/>
        <dbReference type="ChEBI" id="CHEBI:30616"/>
        <dbReference type="ChEBI" id="CHEBI:33019"/>
        <dbReference type="ChEBI" id="CHEBI:57502"/>
        <dbReference type="ChEBI" id="CHEBI:58437"/>
        <dbReference type="EC" id="2.7.7.18"/>
    </reaction>
</comment>
<dbReference type="InterPro" id="IPR004821">
    <property type="entry name" value="Cyt_trans-like"/>
</dbReference>
<dbReference type="PANTHER" id="PTHR39321:SF3">
    <property type="entry name" value="PHOSPHOPANTETHEINE ADENYLYLTRANSFERASE"/>
    <property type="match status" value="1"/>
</dbReference>
<dbReference type="Gene3D" id="3.40.50.620">
    <property type="entry name" value="HUPs"/>
    <property type="match status" value="1"/>
</dbReference>
<dbReference type="HAMAP" id="MF_00244">
    <property type="entry name" value="NaMN_adenylyltr"/>
    <property type="match status" value="1"/>
</dbReference>